<dbReference type="InterPro" id="IPR036390">
    <property type="entry name" value="WH_DNA-bd_sf"/>
</dbReference>
<dbReference type="Pfam" id="PF12802">
    <property type="entry name" value="MarR_2"/>
    <property type="match status" value="1"/>
</dbReference>
<dbReference type="PRINTS" id="PR00598">
    <property type="entry name" value="HTHMARR"/>
</dbReference>
<dbReference type="PANTHER" id="PTHR33164:SF57">
    <property type="entry name" value="MARR-FAMILY TRANSCRIPTIONAL REGULATOR"/>
    <property type="match status" value="1"/>
</dbReference>
<dbReference type="GO" id="GO:0003677">
    <property type="term" value="F:DNA binding"/>
    <property type="evidence" value="ECO:0007669"/>
    <property type="project" value="UniProtKB-KW"/>
</dbReference>
<dbReference type="PROSITE" id="PS50995">
    <property type="entry name" value="HTH_MARR_2"/>
    <property type="match status" value="1"/>
</dbReference>
<dbReference type="SMART" id="SM00347">
    <property type="entry name" value="HTH_MARR"/>
    <property type="match status" value="1"/>
</dbReference>
<dbReference type="Gene3D" id="1.10.10.10">
    <property type="entry name" value="Winged helix-like DNA-binding domain superfamily/Winged helix DNA-binding domain"/>
    <property type="match status" value="1"/>
</dbReference>
<dbReference type="PANTHER" id="PTHR33164">
    <property type="entry name" value="TRANSCRIPTIONAL REGULATOR, MARR FAMILY"/>
    <property type="match status" value="1"/>
</dbReference>
<evidence type="ECO:0000313" key="3">
    <source>
        <dbReference type="Proteomes" id="UP000199137"/>
    </source>
</evidence>
<dbReference type="InterPro" id="IPR039422">
    <property type="entry name" value="MarR/SlyA-like"/>
</dbReference>
<reference evidence="2 3" key="1">
    <citation type="submission" date="2016-10" db="EMBL/GenBank/DDBJ databases">
        <authorList>
            <person name="de Groot N.N."/>
        </authorList>
    </citation>
    <scope>NUCLEOTIDE SEQUENCE [LARGE SCALE GENOMIC DNA]</scope>
    <source>
        <strain evidence="2 3">DSM 44637</strain>
    </source>
</reference>
<accession>A0A1I5QWJ7</accession>
<dbReference type="RefSeq" id="WP_093574430.1">
    <property type="nucleotide sequence ID" value="NZ_FOWC01000005.1"/>
</dbReference>
<sequence length="153" mass="16567">MEGTSANEELFDHLVRCETRIYNALTEGLKAGHGIGAAQFEFLQYLGRHPQSRVADLAVNFAVGIGATSKGVDRLEARGWVRRVPNPEDRRSSLVELTPAGRELTEAMEQTFREQLDVLIGSVVGEDRAAAVIAVLAELRGVLEERGVGLPAG</sequence>
<dbReference type="SUPFAM" id="SSF46785">
    <property type="entry name" value="Winged helix' DNA-binding domain"/>
    <property type="match status" value="1"/>
</dbReference>
<dbReference type="AlphaFoldDB" id="A0A1I5QWJ7"/>
<dbReference type="STRING" id="112413.SAMN05421854_105468"/>
<proteinExistence type="predicted"/>
<dbReference type="GO" id="GO:0003700">
    <property type="term" value="F:DNA-binding transcription factor activity"/>
    <property type="evidence" value="ECO:0007669"/>
    <property type="project" value="InterPro"/>
</dbReference>
<organism evidence="2 3">
    <name type="scientific">Amycolatopsis rubida</name>
    <dbReference type="NCBI Taxonomy" id="112413"/>
    <lineage>
        <taxon>Bacteria</taxon>
        <taxon>Bacillati</taxon>
        <taxon>Actinomycetota</taxon>
        <taxon>Actinomycetes</taxon>
        <taxon>Pseudonocardiales</taxon>
        <taxon>Pseudonocardiaceae</taxon>
        <taxon>Amycolatopsis</taxon>
    </lineage>
</organism>
<name>A0A1I5QWJ7_9PSEU</name>
<keyword evidence="2" id="KW-0238">DNA-binding</keyword>
<dbReference type="EMBL" id="FOWC01000005">
    <property type="protein sequence ID" value="SFP50622.1"/>
    <property type="molecule type" value="Genomic_DNA"/>
</dbReference>
<dbReference type="Proteomes" id="UP000199137">
    <property type="component" value="Unassembled WGS sequence"/>
</dbReference>
<gene>
    <name evidence="2" type="ORF">SAMN05421854_105468</name>
</gene>
<dbReference type="OrthoDB" id="162531at2"/>
<dbReference type="InterPro" id="IPR000835">
    <property type="entry name" value="HTH_MarR-typ"/>
</dbReference>
<feature type="domain" description="HTH marR-type" evidence="1">
    <location>
        <begin position="7"/>
        <end position="141"/>
    </location>
</feature>
<evidence type="ECO:0000259" key="1">
    <source>
        <dbReference type="PROSITE" id="PS50995"/>
    </source>
</evidence>
<protein>
    <submittedName>
        <fullName evidence="2">DNA-binding transcriptional regulator, MarR family</fullName>
    </submittedName>
</protein>
<dbReference type="GO" id="GO:0006950">
    <property type="term" value="P:response to stress"/>
    <property type="evidence" value="ECO:0007669"/>
    <property type="project" value="TreeGrafter"/>
</dbReference>
<dbReference type="InterPro" id="IPR036388">
    <property type="entry name" value="WH-like_DNA-bd_sf"/>
</dbReference>
<evidence type="ECO:0000313" key="2">
    <source>
        <dbReference type="EMBL" id="SFP50622.1"/>
    </source>
</evidence>